<dbReference type="InterPro" id="IPR005770">
    <property type="entry name" value="PhnD"/>
</dbReference>
<dbReference type="AlphaFoldDB" id="H2CAJ8"/>
<reference evidence="3 4" key="1">
    <citation type="submission" date="2011-10" db="EMBL/GenBank/DDBJ databases">
        <title>The Improved High-Quality Draft genome of Leptonema illini DSM 21528.</title>
        <authorList>
            <consortium name="US DOE Joint Genome Institute (JGI-PGF)"/>
            <person name="Lucas S."/>
            <person name="Copeland A."/>
            <person name="Lapidus A."/>
            <person name="Glavina del Rio T."/>
            <person name="Dalin E."/>
            <person name="Tice H."/>
            <person name="Bruce D."/>
            <person name="Goodwin L."/>
            <person name="Pitluck S."/>
            <person name="Peters L."/>
            <person name="Mikhailova N."/>
            <person name="Held B."/>
            <person name="Kyrpides N."/>
            <person name="Mavromatis K."/>
            <person name="Ivanova N."/>
            <person name="Markowitz V."/>
            <person name="Cheng J.-F."/>
            <person name="Hugenholtz P."/>
            <person name="Woyke T."/>
            <person name="Wu D."/>
            <person name="Gronow S."/>
            <person name="Wellnitz S."/>
            <person name="Brambilla E.-M."/>
            <person name="Klenk H.-P."/>
            <person name="Eisen J.A."/>
        </authorList>
    </citation>
    <scope>NUCLEOTIDE SEQUENCE [LARGE SCALE GENOMIC DNA]</scope>
    <source>
        <strain evidence="3 4">DSM 21528</strain>
    </source>
</reference>
<evidence type="ECO:0000256" key="2">
    <source>
        <dbReference type="ARBA" id="ARBA00022729"/>
    </source>
</evidence>
<keyword evidence="2" id="KW-0732">Signal</keyword>
<dbReference type="RefSeq" id="WP_002775014.1">
    <property type="nucleotide sequence ID" value="NZ_JH597773.1"/>
</dbReference>
<dbReference type="HOGENOM" id="CLU_051472_6_3_12"/>
<evidence type="ECO:0000313" key="3">
    <source>
        <dbReference type="EMBL" id="EHQ08376.1"/>
    </source>
</evidence>
<keyword evidence="4" id="KW-1185">Reference proteome</keyword>
<dbReference type="Pfam" id="PF12974">
    <property type="entry name" value="Phosphonate-bd"/>
    <property type="match status" value="1"/>
</dbReference>
<dbReference type="Gene3D" id="3.40.190.10">
    <property type="entry name" value="Periplasmic binding protein-like II"/>
    <property type="match status" value="2"/>
</dbReference>
<dbReference type="NCBIfam" id="TIGR01098">
    <property type="entry name" value="3A0109s03R"/>
    <property type="match status" value="1"/>
</dbReference>
<evidence type="ECO:0000313" key="4">
    <source>
        <dbReference type="Proteomes" id="UP000005737"/>
    </source>
</evidence>
<dbReference type="PANTHER" id="PTHR35841">
    <property type="entry name" value="PHOSPHONATES-BINDING PERIPLASMIC PROTEIN"/>
    <property type="match status" value="1"/>
</dbReference>
<dbReference type="SUPFAM" id="SSF53850">
    <property type="entry name" value="Periplasmic binding protein-like II"/>
    <property type="match status" value="1"/>
</dbReference>
<proteinExistence type="inferred from homology"/>
<comment type="similarity">
    <text evidence="1">Belongs to the phosphate/phosphite/phosphonate binding protein family.</text>
</comment>
<dbReference type="GO" id="GO:0043190">
    <property type="term" value="C:ATP-binding cassette (ABC) transporter complex"/>
    <property type="evidence" value="ECO:0007669"/>
    <property type="project" value="InterPro"/>
</dbReference>
<protein>
    <submittedName>
        <fullName evidence="3">Phosphonate ABC transporter, periplasmic phosphonate-binding protein</fullName>
    </submittedName>
</protein>
<accession>H2CAJ8</accession>
<sequence>MSWLRNSSHRESAPVSVRLSIIPLLSLLALMASIGCGGNSGGFSEPTFDERTEMPKAADDSNALRFGAASMENPIELSESYYPLLKELSEKLGRPVRFVPLKNNEELMQAIMRGQVDLARLGPLVYLNLRDRTDLEVLVRPVKKDGTGSYAVIAVRNDTPMKTLQQLRGKSIALGDPKSTYSNIMPRKMLRDAGVGMGELSSVGMLGSMDNCAQNVLNGAYVAGAMSDSIYEKFRTRAIGLRILARSEDLPGEPIVARSALGAATIDQVRRALLSVRDPEVLHAISPGQEAYVPAAPGDYDRFKAFE</sequence>
<dbReference type="Proteomes" id="UP000005737">
    <property type="component" value="Unassembled WGS sequence"/>
</dbReference>
<name>H2CAJ8_9LEPT</name>
<gene>
    <name evidence="3" type="ORF">Lepil_3721</name>
</gene>
<dbReference type="STRING" id="183.GCA_002009735_02680"/>
<dbReference type="GO" id="GO:0055085">
    <property type="term" value="P:transmembrane transport"/>
    <property type="evidence" value="ECO:0007669"/>
    <property type="project" value="InterPro"/>
</dbReference>
<dbReference type="PANTHER" id="PTHR35841:SF1">
    <property type="entry name" value="PHOSPHONATES-BINDING PERIPLASMIC PROTEIN"/>
    <property type="match status" value="1"/>
</dbReference>
<dbReference type="EMBL" id="JH597773">
    <property type="protein sequence ID" value="EHQ08376.1"/>
    <property type="molecule type" value="Genomic_DNA"/>
</dbReference>
<organism evidence="3 4">
    <name type="scientific">Leptonema illini DSM 21528</name>
    <dbReference type="NCBI Taxonomy" id="929563"/>
    <lineage>
        <taxon>Bacteria</taxon>
        <taxon>Pseudomonadati</taxon>
        <taxon>Spirochaetota</taxon>
        <taxon>Spirochaetia</taxon>
        <taxon>Leptospirales</taxon>
        <taxon>Leptospiraceae</taxon>
        <taxon>Leptonema</taxon>
    </lineage>
</organism>
<evidence type="ECO:0000256" key="1">
    <source>
        <dbReference type="ARBA" id="ARBA00007162"/>
    </source>
</evidence>